<protein>
    <submittedName>
        <fullName evidence="5">Homoserine O-succinyltransferase</fullName>
        <ecNumber evidence="5">2.3.1.46</ecNumber>
    </submittedName>
</protein>
<dbReference type="InterPro" id="IPR033752">
    <property type="entry name" value="MetA_family"/>
</dbReference>
<organism evidence="5 6">
    <name type="scientific">Saccharothrix ecbatanensis</name>
    <dbReference type="NCBI Taxonomy" id="1105145"/>
    <lineage>
        <taxon>Bacteria</taxon>
        <taxon>Bacillati</taxon>
        <taxon>Actinomycetota</taxon>
        <taxon>Actinomycetes</taxon>
        <taxon>Pseudonocardiales</taxon>
        <taxon>Pseudonocardiaceae</taxon>
        <taxon>Saccharothrix</taxon>
    </lineage>
</organism>
<dbReference type="Gene3D" id="3.40.50.880">
    <property type="match status" value="1"/>
</dbReference>
<dbReference type="GO" id="GO:0008652">
    <property type="term" value="P:amino acid biosynthetic process"/>
    <property type="evidence" value="ECO:0007669"/>
    <property type="project" value="UniProtKB-KW"/>
</dbReference>
<dbReference type="RefSeq" id="WP_184920802.1">
    <property type="nucleotide sequence ID" value="NZ_JACHMO010000001.1"/>
</dbReference>
<keyword evidence="3 5" id="KW-0012">Acyltransferase</keyword>
<dbReference type="GO" id="GO:0008899">
    <property type="term" value="F:homoserine O-succinyltransferase activity"/>
    <property type="evidence" value="ECO:0007669"/>
    <property type="project" value="UniProtKB-EC"/>
</dbReference>
<comment type="caution">
    <text evidence="5">The sequence shown here is derived from an EMBL/GenBank/DDBJ whole genome shotgun (WGS) entry which is preliminary data.</text>
</comment>
<dbReference type="PANTHER" id="PTHR20919">
    <property type="entry name" value="HOMOSERINE O-SUCCINYLTRANSFERASE"/>
    <property type="match status" value="1"/>
</dbReference>
<gene>
    <name evidence="5" type="ORF">F4560_003223</name>
</gene>
<keyword evidence="1" id="KW-0028">Amino-acid biosynthesis</keyword>
<proteinExistence type="predicted"/>
<evidence type="ECO:0000313" key="6">
    <source>
        <dbReference type="Proteomes" id="UP000552097"/>
    </source>
</evidence>
<name>A0A7W9M100_9PSEU</name>
<dbReference type="PANTHER" id="PTHR20919:SF0">
    <property type="entry name" value="HOMOSERINE O-SUCCINYLTRANSFERASE"/>
    <property type="match status" value="1"/>
</dbReference>
<keyword evidence="2 5" id="KW-0808">Transferase</keyword>
<evidence type="ECO:0000256" key="3">
    <source>
        <dbReference type="ARBA" id="ARBA00023315"/>
    </source>
</evidence>
<reference evidence="5 6" key="1">
    <citation type="submission" date="2020-08" db="EMBL/GenBank/DDBJ databases">
        <title>Sequencing the genomes of 1000 actinobacteria strains.</title>
        <authorList>
            <person name="Klenk H.-P."/>
        </authorList>
    </citation>
    <scope>NUCLEOTIDE SEQUENCE [LARGE SCALE GENOMIC DNA]</scope>
    <source>
        <strain evidence="5 6">DSM 45486</strain>
    </source>
</reference>
<evidence type="ECO:0000313" key="5">
    <source>
        <dbReference type="EMBL" id="MBB5803455.1"/>
    </source>
</evidence>
<dbReference type="EMBL" id="JACHMO010000001">
    <property type="protein sequence ID" value="MBB5803455.1"/>
    <property type="molecule type" value="Genomic_DNA"/>
</dbReference>
<dbReference type="InterPro" id="IPR029062">
    <property type="entry name" value="Class_I_gatase-like"/>
</dbReference>
<dbReference type="SUPFAM" id="SSF52317">
    <property type="entry name" value="Class I glutamine amidotransferase-like"/>
    <property type="match status" value="1"/>
</dbReference>
<dbReference type="AlphaFoldDB" id="A0A7W9M100"/>
<sequence length="292" mass="32061">MTSHLPRPHLPHVRPAALHQPPRIGIANLMPHAEQFAGMLLPQFAAAAPFEPVMIRMRDRRYSLDSPQYIERLYVPIEDAGELDAIIITGAAVEHLPFSEVRYLDEIADMIRPLAERDVPVLGLCWGALAVGHLLLGLSSAIYEQKVSGAYETDLLVGDHVIGKGLDDRFWTAHSRYAGFDESTVDTAVVEGRLRVLARAGSPADTVIAESVDHTALMHIGHPEYEGSRLADEYKRDVGKGLPNVLPPANVDLGQPVCQWRSASRVFFANWVELVYERAIARQSHASAAVGG</sequence>
<feature type="active site" description="Acyl-thioester intermediate" evidence="4">
    <location>
        <position position="125"/>
    </location>
</feature>
<evidence type="ECO:0000256" key="1">
    <source>
        <dbReference type="ARBA" id="ARBA00022605"/>
    </source>
</evidence>
<accession>A0A7W9M100</accession>
<dbReference type="Pfam" id="PF04204">
    <property type="entry name" value="HTS"/>
    <property type="match status" value="1"/>
</dbReference>
<evidence type="ECO:0000256" key="4">
    <source>
        <dbReference type="PIRSR" id="PIRSR000450-1"/>
    </source>
</evidence>
<dbReference type="EC" id="2.3.1.46" evidence="5"/>
<evidence type="ECO:0000256" key="2">
    <source>
        <dbReference type="ARBA" id="ARBA00022679"/>
    </source>
</evidence>
<dbReference type="Proteomes" id="UP000552097">
    <property type="component" value="Unassembled WGS sequence"/>
</dbReference>
<dbReference type="PIRSF" id="PIRSF000450">
    <property type="entry name" value="H_ser_succinyltr"/>
    <property type="match status" value="1"/>
</dbReference>
<keyword evidence="6" id="KW-1185">Reference proteome</keyword>